<feature type="signal peptide" evidence="1">
    <location>
        <begin position="1"/>
        <end position="34"/>
    </location>
</feature>
<organism evidence="3 4">
    <name type="scientific">Yersinia ruckeri</name>
    <dbReference type="NCBI Taxonomy" id="29486"/>
    <lineage>
        <taxon>Bacteria</taxon>
        <taxon>Pseudomonadati</taxon>
        <taxon>Pseudomonadota</taxon>
        <taxon>Gammaproteobacteria</taxon>
        <taxon>Enterobacterales</taxon>
        <taxon>Yersiniaceae</taxon>
        <taxon>Yersinia</taxon>
    </lineage>
</organism>
<feature type="domain" description="Pili assembly chaperone N-terminal" evidence="2">
    <location>
        <begin position="46"/>
        <end position="160"/>
    </location>
</feature>
<sequence length="259" mass="28677">MVKDTMKKPKKHTTDCYQLLISLFFSAITISASAANNVLIWPIDPIIPAAQKSSTLWVENKGEQAAIMQIRVLGWQQLAGKEGYVDQQNSTIASPPIVRIEAGKRQLIRLIKQIEPPAGQEQAYRILIDEIPTPTLSAKAQEGLGVNFQMRYSIPLFVYGDGLAYDNLAAEKNSQQPKLSWQLVDQQGRKMLEVTNRGAIHARLSDVSLQQGGLNKKVSDGLLGYVLAHSIQRWPVSVNSATSLTMQVNNQKNVKLGMK</sequence>
<dbReference type="Proteomes" id="UP000255169">
    <property type="component" value="Unassembled WGS sequence"/>
</dbReference>
<keyword evidence="4" id="KW-1185">Reference proteome</keyword>
<feature type="chain" id="PRO_5017054242" evidence="1">
    <location>
        <begin position="35"/>
        <end position="259"/>
    </location>
</feature>
<dbReference type="PANTHER" id="PTHR30251:SF4">
    <property type="entry name" value="SLR1668 PROTEIN"/>
    <property type="match status" value="1"/>
</dbReference>
<evidence type="ECO:0000313" key="4">
    <source>
        <dbReference type="Proteomes" id="UP000255169"/>
    </source>
</evidence>
<dbReference type="InterPro" id="IPR050643">
    <property type="entry name" value="Periplasmic_pilus_chap"/>
</dbReference>
<gene>
    <name evidence="3" type="ORF">NCTC10476_02043</name>
</gene>
<reference evidence="3 4" key="1">
    <citation type="submission" date="2018-06" db="EMBL/GenBank/DDBJ databases">
        <authorList>
            <consortium name="Pathogen Informatics"/>
            <person name="Doyle S."/>
        </authorList>
    </citation>
    <scope>NUCLEOTIDE SEQUENCE [LARGE SCALE GENOMIC DNA]</scope>
    <source>
        <strain evidence="3 4">NCTC10476</strain>
    </source>
</reference>
<dbReference type="InterPro" id="IPR008962">
    <property type="entry name" value="PapD-like_sf"/>
</dbReference>
<dbReference type="STRING" id="29486.UGYR_10475"/>
<keyword evidence="1" id="KW-0732">Signal</keyword>
<name>A0A380QQ46_YERRU</name>
<dbReference type="Pfam" id="PF00345">
    <property type="entry name" value="PapD_N"/>
    <property type="match status" value="1"/>
</dbReference>
<dbReference type="GO" id="GO:0030288">
    <property type="term" value="C:outer membrane-bounded periplasmic space"/>
    <property type="evidence" value="ECO:0007669"/>
    <property type="project" value="InterPro"/>
</dbReference>
<proteinExistence type="predicted"/>
<dbReference type="EMBL" id="UHJG01000001">
    <property type="protein sequence ID" value="SUQ00737.1"/>
    <property type="molecule type" value="Genomic_DNA"/>
</dbReference>
<evidence type="ECO:0000259" key="2">
    <source>
        <dbReference type="Pfam" id="PF00345"/>
    </source>
</evidence>
<dbReference type="InterPro" id="IPR013783">
    <property type="entry name" value="Ig-like_fold"/>
</dbReference>
<protein>
    <submittedName>
        <fullName evidence="3">Putative chaperone protein</fullName>
    </submittedName>
</protein>
<evidence type="ECO:0000313" key="3">
    <source>
        <dbReference type="EMBL" id="SUQ00737.1"/>
    </source>
</evidence>
<dbReference type="SUPFAM" id="SSF49354">
    <property type="entry name" value="PapD-like"/>
    <property type="match status" value="1"/>
</dbReference>
<dbReference type="GO" id="GO:0071555">
    <property type="term" value="P:cell wall organization"/>
    <property type="evidence" value="ECO:0007669"/>
    <property type="project" value="InterPro"/>
</dbReference>
<accession>A0A380QQ46</accession>
<dbReference type="AlphaFoldDB" id="A0A380QQ46"/>
<evidence type="ECO:0000256" key="1">
    <source>
        <dbReference type="SAM" id="SignalP"/>
    </source>
</evidence>
<dbReference type="Gene3D" id="2.60.40.10">
    <property type="entry name" value="Immunoglobulins"/>
    <property type="match status" value="1"/>
</dbReference>
<dbReference type="InterPro" id="IPR016147">
    <property type="entry name" value="Pili_assmbl_chaperone_N"/>
</dbReference>
<dbReference type="PANTHER" id="PTHR30251">
    <property type="entry name" value="PILUS ASSEMBLY CHAPERONE"/>
    <property type="match status" value="1"/>
</dbReference>